<proteinExistence type="inferred from homology"/>
<dbReference type="PANTHER" id="PTHR11225:SF4">
    <property type="entry name" value="NUCLEAR PORE COMPLEX PROTEIN NUP93"/>
    <property type="match status" value="1"/>
</dbReference>
<keyword evidence="4" id="KW-0653">Protein transport</keyword>
<feature type="compositionally biased region" description="Low complexity" evidence="5">
    <location>
        <begin position="15"/>
        <end position="26"/>
    </location>
</feature>
<keyword evidence="4" id="KW-0472">Membrane</keyword>
<evidence type="ECO:0000256" key="2">
    <source>
        <dbReference type="ARBA" id="ARBA00010186"/>
    </source>
</evidence>
<gene>
    <name evidence="6" type="ORF">SAMEA4029010_CIC11G00000003441</name>
</gene>
<dbReference type="STRING" id="45354.A0A1L0BMD3"/>
<dbReference type="GO" id="GO:0006606">
    <property type="term" value="P:protein import into nucleus"/>
    <property type="evidence" value="ECO:0007669"/>
    <property type="project" value="TreeGrafter"/>
</dbReference>
<keyword evidence="4" id="KW-0811">Translocation</keyword>
<dbReference type="AlphaFoldDB" id="A0A1L0BMD3"/>
<reference evidence="6 7" key="1">
    <citation type="submission" date="2016-10" db="EMBL/GenBank/DDBJ databases">
        <authorList>
            <person name="de Groot N.N."/>
        </authorList>
    </citation>
    <scope>NUCLEOTIDE SEQUENCE [LARGE SCALE GENOMIC DNA]</scope>
    <source>
        <strain evidence="6 7">CBS 141442</strain>
    </source>
</reference>
<evidence type="ECO:0000256" key="3">
    <source>
        <dbReference type="ARBA" id="ARBA00023242"/>
    </source>
</evidence>
<accession>A0A1L0BMD3</accession>
<keyword evidence="3 4" id="KW-0539">Nucleus</keyword>
<keyword evidence="4" id="KW-0813">Transport</keyword>
<dbReference type="EMBL" id="LT635758">
    <property type="protein sequence ID" value="SGZ52537.1"/>
    <property type="molecule type" value="Genomic_DNA"/>
</dbReference>
<evidence type="ECO:0000256" key="4">
    <source>
        <dbReference type="RuleBase" id="RU364035"/>
    </source>
</evidence>
<dbReference type="OrthoDB" id="1918363at2759"/>
<dbReference type="GO" id="GO:0005643">
    <property type="term" value="C:nuclear pore"/>
    <property type="evidence" value="ECO:0007669"/>
    <property type="project" value="UniProtKB-SubCell"/>
</dbReference>
<feature type="region of interest" description="Disordered" evidence="5">
    <location>
        <begin position="1"/>
        <end position="36"/>
    </location>
</feature>
<evidence type="ECO:0000313" key="7">
    <source>
        <dbReference type="Proteomes" id="UP000182334"/>
    </source>
</evidence>
<evidence type="ECO:0000313" key="6">
    <source>
        <dbReference type="EMBL" id="SGZ52537.1"/>
    </source>
</evidence>
<keyword evidence="4" id="KW-0509">mRNA transport</keyword>
<dbReference type="Pfam" id="PF04097">
    <property type="entry name" value="Nic96"/>
    <property type="match status" value="1"/>
</dbReference>
<name>A0A1L0BMD3_9ASCO</name>
<dbReference type="GO" id="GO:0017056">
    <property type="term" value="F:structural constituent of nuclear pore"/>
    <property type="evidence" value="ECO:0007669"/>
    <property type="project" value="InterPro"/>
</dbReference>
<evidence type="ECO:0000256" key="5">
    <source>
        <dbReference type="SAM" id="MobiDB-lite"/>
    </source>
</evidence>
<dbReference type="PANTHER" id="PTHR11225">
    <property type="entry name" value="NUCLEAR PORE COMPLEX PROTEIN NUP93 NUCLEOPORIN NUP93 DEAD EYE PROTEIN"/>
    <property type="match status" value="1"/>
</dbReference>
<keyword evidence="7" id="KW-1185">Reference proteome</keyword>
<comment type="subcellular location">
    <subcellularLocation>
        <location evidence="1">Nucleus envelope</location>
    </subcellularLocation>
    <subcellularLocation>
        <location evidence="4">Nucleus</location>
        <location evidence="4">Nuclear pore complex</location>
    </subcellularLocation>
</comment>
<protein>
    <recommendedName>
        <fullName evidence="4">Nuclear pore protein</fullName>
    </recommendedName>
</protein>
<organism evidence="6 7">
    <name type="scientific">Sungouiella intermedia</name>
    <dbReference type="NCBI Taxonomy" id="45354"/>
    <lineage>
        <taxon>Eukaryota</taxon>
        <taxon>Fungi</taxon>
        <taxon>Dikarya</taxon>
        <taxon>Ascomycota</taxon>
        <taxon>Saccharomycotina</taxon>
        <taxon>Pichiomycetes</taxon>
        <taxon>Metschnikowiaceae</taxon>
        <taxon>Sungouiella</taxon>
    </lineage>
</organism>
<comment type="similarity">
    <text evidence="2 4">Belongs to the nucleoporin interacting component (NIC) family.</text>
</comment>
<dbReference type="GO" id="GO:0016973">
    <property type="term" value="P:poly(A)+ mRNA export from nucleus"/>
    <property type="evidence" value="ECO:0007669"/>
    <property type="project" value="TreeGrafter"/>
</dbReference>
<keyword evidence="4" id="KW-0906">Nuclear pore complex</keyword>
<sequence>MFLFGSKPAQQQPPSSGLGFSFGSTSAPQTAPQTQASTFSTNIQNGQNAQNSQTNTNTSAFLGLGKSNFSGISSSSTLPSEIAPDASSTKILKDLLDSANNLPKLDNANLGSIHMPLNELQNKLQMFKKKDNVSGNYTQAHYLLSGSGINAADIESELKHLSSSGADITRTHALDNTSVSSAPADRPESIENYLIAKKEENILNAIEQSLASASKDFDQFINQNVVIDWKVRKEHLKKSLGIPIKNKITNEELAKSFAWNKSLPGNYRILTPLVAKGASSSTRQLSRDKFESHAKVIYNLNEARLQDKNFPLCLCFEELNKSNADLKSKQMGEVWRILADLCNERFVKVNQEQLFFDEYSGAKIGNKLKKRIVLTSRAYLEGQFFAYMDEIYTKDDKKPDVYLPANNINKVLFFIHKVITKNNNEEYMKRTLNINGVPIWALLFYLMRSGLYAEAIELTAVNRDAFDKFDSNFPVYLNAFVKADGFGLPSQLQARISSDFSQTFQFLNEDSTNLDPYKYAVYKIVGKCDLAKKSLPNAINLSIEDWLWYHLLLINEFNPEASSSLIYENYTLENLQKKVVSLGPNKFNASSNNPLYAKSLIMLGLYETAVQYVYEFSNECDAVHLATGLGYYGLLRVSSTKTDELVSITAEDIYEINFSRLLGSYTRTFKISDPKVAAQYLILICMSKGGHSPGETAKCHEALRELILLSREFGLLLGELNSENGDSSSGILKTQRSLINLPELQNFYHQIIEVSASRCEEEGRIFDALRLYQLCQEYNTVVSLLNKFLSEVISMNELDKPLLTGAEFKTSTGALKPEETVDNNIILLSKSIMTTFNNNSYIIEKVSSKQREINGYLLPIVDIRQKFIEKDWQGTLSAVKDLGLIPIVSSDDFVDIRHSAEALANYDVCLLRVIPSLLIIVMTCIAQMNYSILTKRYGAADHERFEVHNLKQIAKNCMVYAGMIQYKMPRETYSLLINLEAQL</sequence>
<dbReference type="InterPro" id="IPR007231">
    <property type="entry name" value="Nucleoporin_int_Nup93/Nic96"/>
</dbReference>
<evidence type="ECO:0000256" key="1">
    <source>
        <dbReference type="ARBA" id="ARBA00004259"/>
    </source>
</evidence>
<feature type="compositionally biased region" description="Polar residues" evidence="5">
    <location>
        <begin position="27"/>
        <end position="36"/>
    </location>
</feature>
<dbReference type="Proteomes" id="UP000182334">
    <property type="component" value="Chromosome III"/>
</dbReference>